<comment type="caution">
    <text evidence="1">The sequence shown here is derived from an EMBL/GenBank/DDBJ whole genome shotgun (WGS) entry which is preliminary data.</text>
</comment>
<accession>A0A4R4UII1</accession>
<name>A0A4R4UII1_9PSEU</name>
<dbReference type="AlphaFoldDB" id="A0A4R4UII1"/>
<sequence length="67" mass="7546">MLAAGHEPDERTAESILQFTREYLAPCKRVRRLEFYELPKTIPGNGGWSCEAAGRWIGSAFQGRCTD</sequence>
<dbReference type="Proteomes" id="UP000294744">
    <property type="component" value="Unassembled WGS sequence"/>
</dbReference>
<evidence type="ECO:0000313" key="1">
    <source>
        <dbReference type="EMBL" id="TDC91708.1"/>
    </source>
</evidence>
<evidence type="ECO:0000313" key="2">
    <source>
        <dbReference type="Proteomes" id="UP000294744"/>
    </source>
</evidence>
<dbReference type="EMBL" id="SMKV01000017">
    <property type="protein sequence ID" value="TDC91708.1"/>
    <property type="molecule type" value="Genomic_DNA"/>
</dbReference>
<keyword evidence="2" id="KW-1185">Reference proteome</keyword>
<protein>
    <submittedName>
        <fullName evidence="1">Uncharacterized protein</fullName>
    </submittedName>
</protein>
<reference evidence="1 2" key="1">
    <citation type="submission" date="2019-03" db="EMBL/GenBank/DDBJ databases">
        <title>Draft genome sequences of novel Actinobacteria.</title>
        <authorList>
            <person name="Sahin N."/>
            <person name="Ay H."/>
            <person name="Saygin H."/>
        </authorList>
    </citation>
    <scope>NUCLEOTIDE SEQUENCE [LARGE SCALE GENOMIC DNA]</scope>
    <source>
        <strain evidence="1 2">16K404</strain>
    </source>
</reference>
<proteinExistence type="predicted"/>
<gene>
    <name evidence="1" type="ORF">E1161_15960</name>
</gene>
<organism evidence="1 2">
    <name type="scientific">Saccharopolyspora aridisoli</name>
    <dbReference type="NCBI Taxonomy" id="2530385"/>
    <lineage>
        <taxon>Bacteria</taxon>
        <taxon>Bacillati</taxon>
        <taxon>Actinomycetota</taxon>
        <taxon>Actinomycetes</taxon>
        <taxon>Pseudonocardiales</taxon>
        <taxon>Pseudonocardiaceae</taxon>
        <taxon>Saccharopolyspora</taxon>
    </lineage>
</organism>